<dbReference type="Proteomes" id="UP000035425">
    <property type="component" value="Unassembled WGS sequence"/>
</dbReference>
<protein>
    <recommendedName>
        <fullName evidence="3">Twitching motility protein PilT</fullName>
    </recommendedName>
</protein>
<reference evidence="1 2" key="1">
    <citation type="submission" date="2014-12" db="EMBL/GenBank/DDBJ databases">
        <title>Frankia sp. BMG5.1 draft genome.</title>
        <authorList>
            <person name="Gtari M."/>
            <person name="Ghodhbane-Gtari F."/>
            <person name="Nouioui I."/>
            <person name="Ktari A."/>
            <person name="Hezbri K."/>
            <person name="Mimouni W."/>
            <person name="Sbissi I."/>
            <person name="Ayari A."/>
            <person name="Yamanaka T."/>
            <person name="Normand P."/>
            <person name="Tisa L.S."/>
            <person name="Boudabous A."/>
        </authorList>
    </citation>
    <scope>NUCLEOTIDE SEQUENCE [LARGE SCALE GENOMIC DNA]</scope>
    <source>
        <strain evidence="1 2">BMG5.1</strain>
    </source>
</reference>
<dbReference type="InterPro" id="IPR029060">
    <property type="entry name" value="PIN-like_dom_sf"/>
</dbReference>
<organism evidence="1 2">
    <name type="scientific">Protofrankia coriariae</name>
    <dbReference type="NCBI Taxonomy" id="1562887"/>
    <lineage>
        <taxon>Bacteria</taxon>
        <taxon>Bacillati</taxon>
        <taxon>Actinomycetota</taxon>
        <taxon>Actinomycetes</taxon>
        <taxon>Frankiales</taxon>
        <taxon>Frankiaceae</taxon>
        <taxon>Protofrankia</taxon>
    </lineage>
</organism>
<evidence type="ECO:0000313" key="1">
    <source>
        <dbReference type="EMBL" id="KLL10679.1"/>
    </source>
</evidence>
<evidence type="ECO:0008006" key="3">
    <source>
        <dbReference type="Google" id="ProtNLM"/>
    </source>
</evidence>
<dbReference type="EMBL" id="JWIO01000028">
    <property type="protein sequence ID" value="KLL10679.1"/>
    <property type="molecule type" value="Genomic_DNA"/>
</dbReference>
<name>A0ABR5F1T7_9ACTN</name>
<gene>
    <name evidence="1" type="ORF">FrCorBMG51_16905</name>
</gene>
<comment type="caution">
    <text evidence="1">The sequence shown here is derived from an EMBL/GenBank/DDBJ whole genome shotgun (WGS) entry which is preliminary data.</text>
</comment>
<sequence>MTALVLDAGAFVAVDRGDRAMLARLRVAQRHGIDLRSNAVVVAQVWRDRGGQQAALAGLLRSVEVCPVDEQTGRRAGVLLGRAGSSDAVDATVALLARPGDRILTNDPGDIARLVEAADIPATVIRC</sequence>
<accession>A0ABR5F1T7</accession>
<dbReference type="Gene3D" id="3.40.50.1010">
    <property type="entry name" value="5'-nuclease"/>
    <property type="match status" value="1"/>
</dbReference>
<evidence type="ECO:0000313" key="2">
    <source>
        <dbReference type="Proteomes" id="UP000035425"/>
    </source>
</evidence>
<dbReference type="SUPFAM" id="SSF88723">
    <property type="entry name" value="PIN domain-like"/>
    <property type="match status" value="1"/>
</dbReference>
<proteinExistence type="predicted"/>
<keyword evidence="2" id="KW-1185">Reference proteome</keyword>
<dbReference type="RefSeq" id="WP_047224042.1">
    <property type="nucleotide sequence ID" value="NZ_JWIO01000028.1"/>
</dbReference>